<dbReference type="OrthoDB" id="5875348at2"/>
<keyword evidence="3" id="KW-1185">Reference proteome</keyword>
<proteinExistence type="predicted"/>
<keyword evidence="1" id="KW-0812">Transmembrane</keyword>
<reference evidence="2 3" key="1">
    <citation type="submission" date="2016-11" db="EMBL/GenBank/DDBJ databases">
        <authorList>
            <person name="Jaros S."/>
            <person name="Januszkiewicz K."/>
            <person name="Wedrychowicz H."/>
        </authorList>
    </citation>
    <scope>NUCLEOTIDE SEQUENCE [LARGE SCALE GENOMIC DNA]</scope>
    <source>
        <strain evidence="2 3">DSM 29431</strain>
    </source>
</reference>
<sequence>MPLILWFIVAFAALNAVWHLFALSGVMLMAPSETVGTISETGAFGVKLRSAIAAVLYAGLAYWAYKRSRLAIVACLLIIPVKLIGWFMAGQMSDALPAMPAAMLGIWVMYRVLALAVLLAAAGYLWRLLDKGRLNGRA</sequence>
<protein>
    <submittedName>
        <fullName evidence="2">Uncharacterized protein</fullName>
    </submittedName>
</protein>
<dbReference type="RefSeq" id="WP_143152730.1">
    <property type="nucleotide sequence ID" value="NZ_FQXC01000005.1"/>
</dbReference>
<dbReference type="AlphaFoldDB" id="A0A1M5WW07"/>
<dbReference type="EMBL" id="FQXC01000005">
    <property type="protein sequence ID" value="SHH91324.1"/>
    <property type="molecule type" value="Genomic_DNA"/>
</dbReference>
<dbReference type="STRING" id="996342.SAMN05443551_3535"/>
<evidence type="ECO:0000256" key="1">
    <source>
        <dbReference type="SAM" id="Phobius"/>
    </source>
</evidence>
<keyword evidence="1" id="KW-0472">Membrane</keyword>
<feature type="transmembrane region" description="Helical" evidence="1">
    <location>
        <begin position="101"/>
        <end position="126"/>
    </location>
</feature>
<organism evidence="2 3">
    <name type="scientific">Marivita hallyeonensis</name>
    <dbReference type="NCBI Taxonomy" id="996342"/>
    <lineage>
        <taxon>Bacteria</taxon>
        <taxon>Pseudomonadati</taxon>
        <taxon>Pseudomonadota</taxon>
        <taxon>Alphaproteobacteria</taxon>
        <taxon>Rhodobacterales</taxon>
        <taxon>Roseobacteraceae</taxon>
        <taxon>Marivita</taxon>
    </lineage>
</organism>
<keyword evidence="1" id="KW-1133">Transmembrane helix</keyword>
<accession>A0A1M5WW07</accession>
<dbReference type="Proteomes" id="UP000184221">
    <property type="component" value="Unassembled WGS sequence"/>
</dbReference>
<evidence type="ECO:0000313" key="2">
    <source>
        <dbReference type="EMBL" id="SHH91324.1"/>
    </source>
</evidence>
<feature type="transmembrane region" description="Helical" evidence="1">
    <location>
        <begin position="70"/>
        <end position="89"/>
    </location>
</feature>
<feature type="transmembrane region" description="Helical" evidence="1">
    <location>
        <begin position="46"/>
        <end position="65"/>
    </location>
</feature>
<name>A0A1M5WW07_9RHOB</name>
<evidence type="ECO:0000313" key="3">
    <source>
        <dbReference type="Proteomes" id="UP000184221"/>
    </source>
</evidence>
<gene>
    <name evidence="2" type="ORF">SAMN05443551_3535</name>
</gene>